<dbReference type="GeneID" id="63774141"/>
<organism evidence="2 3">
    <name type="scientific">Pseudomassariella vexata</name>
    <dbReference type="NCBI Taxonomy" id="1141098"/>
    <lineage>
        <taxon>Eukaryota</taxon>
        <taxon>Fungi</taxon>
        <taxon>Dikarya</taxon>
        <taxon>Ascomycota</taxon>
        <taxon>Pezizomycotina</taxon>
        <taxon>Sordariomycetes</taxon>
        <taxon>Xylariomycetidae</taxon>
        <taxon>Amphisphaeriales</taxon>
        <taxon>Pseudomassariaceae</taxon>
        <taxon>Pseudomassariella</taxon>
    </lineage>
</organism>
<protein>
    <submittedName>
        <fullName evidence="2">Uncharacterized protein</fullName>
    </submittedName>
</protein>
<dbReference type="RefSeq" id="XP_040721712.1">
    <property type="nucleotide sequence ID" value="XM_040857929.1"/>
</dbReference>
<feature type="region of interest" description="Disordered" evidence="1">
    <location>
        <begin position="1"/>
        <end position="28"/>
    </location>
</feature>
<dbReference type="EMBL" id="MCFJ01000001">
    <property type="protein sequence ID" value="ORY72120.1"/>
    <property type="molecule type" value="Genomic_DNA"/>
</dbReference>
<feature type="compositionally biased region" description="Basic and acidic residues" evidence="1">
    <location>
        <begin position="1"/>
        <end position="11"/>
    </location>
</feature>
<feature type="region of interest" description="Disordered" evidence="1">
    <location>
        <begin position="89"/>
        <end position="110"/>
    </location>
</feature>
<dbReference type="Proteomes" id="UP000193689">
    <property type="component" value="Unassembled WGS sequence"/>
</dbReference>
<keyword evidence="3" id="KW-1185">Reference proteome</keyword>
<gene>
    <name evidence="2" type="ORF">BCR38DRAFT_405122</name>
</gene>
<evidence type="ECO:0000256" key="1">
    <source>
        <dbReference type="SAM" id="MobiDB-lite"/>
    </source>
</evidence>
<dbReference type="STRING" id="1141098.A0A1Y2EKP1"/>
<comment type="caution">
    <text evidence="2">The sequence shown here is derived from an EMBL/GenBank/DDBJ whole genome shotgun (WGS) entry which is preliminary data.</text>
</comment>
<feature type="compositionally biased region" description="Acidic residues" evidence="1">
    <location>
        <begin position="91"/>
        <end position="100"/>
    </location>
</feature>
<evidence type="ECO:0000313" key="2">
    <source>
        <dbReference type="EMBL" id="ORY72120.1"/>
    </source>
</evidence>
<reference evidence="2 3" key="1">
    <citation type="submission" date="2016-07" db="EMBL/GenBank/DDBJ databases">
        <title>Pervasive Adenine N6-methylation of Active Genes in Fungi.</title>
        <authorList>
            <consortium name="DOE Joint Genome Institute"/>
            <person name="Mondo S.J."/>
            <person name="Dannebaum R.O."/>
            <person name="Kuo R.C."/>
            <person name="Labutti K."/>
            <person name="Haridas S."/>
            <person name="Kuo A."/>
            <person name="Salamov A."/>
            <person name="Ahrendt S.R."/>
            <person name="Lipzen A."/>
            <person name="Sullivan W."/>
            <person name="Andreopoulos W.B."/>
            <person name="Clum A."/>
            <person name="Lindquist E."/>
            <person name="Daum C."/>
            <person name="Ramamoorthy G.K."/>
            <person name="Gryganskyi A."/>
            <person name="Culley D."/>
            <person name="Magnuson J.K."/>
            <person name="James T.Y."/>
            <person name="O'Malley M.A."/>
            <person name="Stajich J.E."/>
            <person name="Spatafora J.W."/>
            <person name="Visel A."/>
            <person name="Grigoriev I.V."/>
        </authorList>
    </citation>
    <scope>NUCLEOTIDE SEQUENCE [LARGE SCALE GENOMIC DNA]</scope>
    <source>
        <strain evidence="2 3">CBS 129021</strain>
    </source>
</reference>
<dbReference type="OrthoDB" id="3796612at2759"/>
<name>A0A1Y2EKP1_9PEZI</name>
<dbReference type="InParanoid" id="A0A1Y2EKP1"/>
<proteinExistence type="predicted"/>
<sequence>MGALHGREPRSSHNTGGQHPLRGPQGRRKNAMRWVLSENPQKKAGIPTFLRALVLLKRNDMDEFTAVVTIDVDVSICLSLSKKIRSLFSKDEEDDPENFDPEPARQPRNSAWVDDEVITVSELQSVKLEQLDVILSTNMRNDVQVKA</sequence>
<evidence type="ECO:0000313" key="3">
    <source>
        <dbReference type="Proteomes" id="UP000193689"/>
    </source>
</evidence>
<dbReference type="AlphaFoldDB" id="A0A1Y2EKP1"/>
<accession>A0A1Y2EKP1</accession>